<protein>
    <recommendedName>
        <fullName evidence="5">ARM repeat superfamily protein</fullName>
    </recommendedName>
</protein>
<evidence type="ECO:0000313" key="3">
    <source>
        <dbReference type="EMBL" id="KAH8515874.1"/>
    </source>
</evidence>
<dbReference type="SUPFAM" id="SSF48371">
    <property type="entry name" value="ARM repeat"/>
    <property type="match status" value="1"/>
</dbReference>
<dbReference type="PROSITE" id="PS50176">
    <property type="entry name" value="ARM_REPEAT"/>
    <property type="match status" value="1"/>
</dbReference>
<dbReference type="Pfam" id="PF00514">
    <property type="entry name" value="Arm"/>
    <property type="match status" value="1"/>
</dbReference>
<evidence type="ECO:0008006" key="5">
    <source>
        <dbReference type="Google" id="ProtNLM"/>
    </source>
</evidence>
<evidence type="ECO:0000313" key="4">
    <source>
        <dbReference type="Proteomes" id="UP000807159"/>
    </source>
</evidence>
<gene>
    <name evidence="3" type="ORF">H0E87_004338</name>
</gene>
<dbReference type="InterPro" id="IPR011989">
    <property type="entry name" value="ARM-like"/>
</dbReference>
<dbReference type="PANTHER" id="PTHR46369:SF1">
    <property type="entry name" value="PROTEIN CELLULOSE SYNTHASE INTERACTIVE 3"/>
    <property type="match status" value="1"/>
</dbReference>
<dbReference type="Proteomes" id="UP000807159">
    <property type="component" value="Chromosome 2"/>
</dbReference>
<dbReference type="InterPro" id="IPR044297">
    <property type="entry name" value="CSI1/2/3"/>
</dbReference>
<dbReference type="GO" id="GO:0008017">
    <property type="term" value="F:microtubule binding"/>
    <property type="evidence" value="ECO:0007669"/>
    <property type="project" value="InterPro"/>
</dbReference>
<evidence type="ECO:0000256" key="2">
    <source>
        <dbReference type="PROSITE-ProRule" id="PRU00259"/>
    </source>
</evidence>
<name>A0A8T2ZE33_POPDE</name>
<dbReference type="GO" id="GO:2001006">
    <property type="term" value="P:regulation of cellulose biosynthetic process"/>
    <property type="evidence" value="ECO:0007669"/>
    <property type="project" value="InterPro"/>
</dbReference>
<dbReference type="SMART" id="SM00185">
    <property type="entry name" value="ARM"/>
    <property type="match status" value="3"/>
</dbReference>
<evidence type="ECO:0000256" key="1">
    <source>
        <dbReference type="ARBA" id="ARBA00022737"/>
    </source>
</evidence>
<dbReference type="GO" id="GO:0051211">
    <property type="term" value="P:anisotropic cell growth"/>
    <property type="evidence" value="ECO:0007669"/>
    <property type="project" value="InterPro"/>
</dbReference>
<reference evidence="3" key="1">
    <citation type="journal article" date="2021" name="J. Hered.">
        <title>Genome Assembly of Salicaceae Populus deltoides (Eastern Cottonwood) I-69 Based on Nanopore Sequencing and Hi-C Technologies.</title>
        <authorList>
            <person name="Bai S."/>
            <person name="Wu H."/>
            <person name="Zhang J."/>
            <person name="Pan Z."/>
            <person name="Zhao W."/>
            <person name="Li Z."/>
            <person name="Tong C."/>
        </authorList>
    </citation>
    <scope>NUCLEOTIDE SEQUENCE</scope>
    <source>
        <tissue evidence="3">Leaf</tissue>
    </source>
</reference>
<proteinExistence type="predicted"/>
<keyword evidence="4" id="KW-1185">Reference proteome</keyword>
<dbReference type="Gene3D" id="1.25.10.10">
    <property type="entry name" value="Leucine-rich Repeat Variant"/>
    <property type="match status" value="1"/>
</dbReference>
<sequence>MDDPEDTIAAVARFIEKLHSRITSPPEKELVTAYLLRLAKARKETRTVIGSHAQARPLFISILRSGTSEAKVGIKICPEGVTPTLWEQFNPKNKQDKVVQGDKDNYWRATIEAGGVDIPVGLLSSDNAAAQSNAASLLALLMLAFGDSIPKVIDSGAVQALLQLVDQNSDISVRASAADALEALSSNSTKAKKAIVDAGGVTILIGAIVAPSKECMQGEFGQALQGLAT</sequence>
<comment type="caution">
    <text evidence="3">The sequence shown here is derived from an EMBL/GenBank/DDBJ whole genome shotgun (WGS) entry which is preliminary data.</text>
</comment>
<dbReference type="InterPro" id="IPR000225">
    <property type="entry name" value="Armadillo"/>
</dbReference>
<organism evidence="3 4">
    <name type="scientific">Populus deltoides</name>
    <name type="common">Eastern poplar</name>
    <name type="synonym">Eastern cottonwood</name>
    <dbReference type="NCBI Taxonomy" id="3696"/>
    <lineage>
        <taxon>Eukaryota</taxon>
        <taxon>Viridiplantae</taxon>
        <taxon>Streptophyta</taxon>
        <taxon>Embryophyta</taxon>
        <taxon>Tracheophyta</taxon>
        <taxon>Spermatophyta</taxon>
        <taxon>Magnoliopsida</taxon>
        <taxon>eudicotyledons</taxon>
        <taxon>Gunneridae</taxon>
        <taxon>Pentapetalae</taxon>
        <taxon>rosids</taxon>
        <taxon>fabids</taxon>
        <taxon>Malpighiales</taxon>
        <taxon>Salicaceae</taxon>
        <taxon>Saliceae</taxon>
        <taxon>Populus</taxon>
    </lineage>
</organism>
<dbReference type="InterPro" id="IPR016024">
    <property type="entry name" value="ARM-type_fold"/>
</dbReference>
<dbReference type="EMBL" id="JACEGQ020000002">
    <property type="protein sequence ID" value="KAH8515874.1"/>
    <property type="molecule type" value="Genomic_DNA"/>
</dbReference>
<dbReference type="GO" id="GO:0010330">
    <property type="term" value="C:cellulose synthase complex"/>
    <property type="evidence" value="ECO:0007669"/>
    <property type="project" value="InterPro"/>
</dbReference>
<accession>A0A8T2ZE33</accession>
<dbReference type="AlphaFoldDB" id="A0A8T2ZE33"/>
<keyword evidence="1" id="KW-0677">Repeat</keyword>
<feature type="repeat" description="ARM" evidence="2">
    <location>
        <begin position="156"/>
        <end position="200"/>
    </location>
</feature>
<dbReference type="PANTHER" id="PTHR46369">
    <property type="entry name" value="PROTEIN CELLULOSE SYNTHASE INTERACTIVE 1"/>
    <property type="match status" value="1"/>
</dbReference>